<dbReference type="AlphaFoldDB" id="A0AAV4PMC4"/>
<name>A0AAV4PMC4_CAEEX</name>
<organism evidence="1 2">
    <name type="scientific">Caerostris extrusa</name>
    <name type="common">Bark spider</name>
    <name type="synonym">Caerostris bankana</name>
    <dbReference type="NCBI Taxonomy" id="172846"/>
    <lineage>
        <taxon>Eukaryota</taxon>
        <taxon>Metazoa</taxon>
        <taxon>Ecdysozoa</taxon>
        <taxon>Arthropoda</taxon>
        <taxon>Chelicerata</taxon>
        <taxon>Arachnida</taxon>
        <taxon>Araneae</taxon>
        <taxon>Araneomorphae</taxon>
        <taxon>Entelegynae</taxon>
        <taxon>Araneoidea</taxon>
        <taxon>Araneidae</taxon>
        <taxon>Caerostris</taxon>
    </lineage>
</organism>
<keyword evidence="2" id="KW-1185">Reference proteome</keyword>
<dbReference type="EMBL" id="BPLR01004926">
    <property type="protein sequence ID" value="GIX98542.1"/>
    <property type="molecule type" value="Genomic_DNA"/>
</dbReference>
<gene>
    <name evidence="1" type="ORF">CEXT_615121</name>
</gene>
<evidence type="ECO:0000313" key="1">
    <source>
        <dbReference type="EMBL" id="GIX98542.1"/>
    </source>
</evidence>
<reference evidence="1 2" key="1">
    <citation type="submission" date="2021-06" db="EMBL/GenBank/DDBJ databases">
        <title>Caerostris extrusa draft genome.</title>
        <authorList>
            <person name="Kono N."/>
            <person name="Arakawa K."/>
        </authorList>
    </citation>
    <scope>NUCLEOTIDE SEQUENCE [LARGE SCALE GENOMIC DNA]</scope>
</reference>
<evidence type="ECO:0000313" key="2">
    <source>
        <dbReference type="Proteomes" id="UP001054945"/>
    </source>
</evidence>
<proteinExistence type="predicted"/>
<comment type="caution">
    <text evidence="1">The sequence shown here is derived from an EMBL/GenBank/DDBJ whole genome shotgun (WGS) entry which is preliminary data.</text>
</comment>
<sequence length="119" mass="12926">MNASSPKSLVKSKAAPYSHILIPISSPNESEISKKAIMPALKATEKLTRGVCEWPIFCHLNEIPSLFHLYPPPFQKGTGVRGGEGGGIKRTATAHAFLQKNANEGTTLEYLGGKRLLPW</sequence>
<protein>
    <submittedName>
        <fullName evidence="1">Uncharacterized protein</fullName>
    </submittedName>
</protein>
<dbReference type="Proteomes" id="UP001054945">
    <property type="component" value="Unassembled WGS sequence"/>
</dbReference>
<accession>A0AAV4PMC4</accession>